<protein>
    <submittedName>
        <fullName evidence="2">Uncharacterized protein</fullName>
    </submittedName>
</protein>
<accession>A0A8T4L4P0</accession>
<proteinExistence type="predicted"/>
<dbReference type="EMBL" id="JAGVWC010000010">
    <property type="protein sequence ID" value="MBS3061517.1"/>
    <property type="molecule type" value="Genomic_DNA"/>
</dbReference>
<comment type="caution">
    <text evidence="2">The sequence shown here is derived from an EMBL/GenBank/DDBJ whole genome shotgun (WGS) entry which is preliminary data.</text>
</comment>
<reference evidence="2" key="2">
    <citation type="submission" date="2021-05" db="EMBL/GenBank/DDBJ databases">
        <title>Protein family content uncovers lineage relationships and bacterial pathway maintenance mechanisms in DPANN archaea.</title>
        <authorList>
            <person name="Castelle C.J."/>
            <person name="Meheust R."/>
            <person name="Jaffe A.L."/>
            <person name="Seitz K."/>
            <person name="Gong X."/>
            <person name="Baker B.J."/>
            <person name="Banfield J.F."/>
        </authorList>
    </citation>
    <scope>NUCLEOTIDE SEQUENCE</scope>
    <source>
        <strain evidence="2">RIFCSPLOWO2_01_FULL_AR10_48_17</strain>
    </source>
</reference>
<dbReference type="Proteomes" id="UP000675968">
    <property type="component" value="Unassembled WGS sequence"/>
</dbReference>
<keyword evidence="1" id="KW-0812">Transmembrane</keyword>
<sequence length="116" mass="12463">MVMDSSSDEIVFEKKSNQLASFERVLKLTVIAAIVGIVLYGLGTLFWTGSDAGPIPNKKSLDGIDTNGLPRFFCGNKICEENETKVSCMIDCFACNQDGLCDSLRGETPGACPSDC</sequence>
<gene>
    <name evidence="2" type="ORF">J4215_02960</name>
</gene>
<name>A0A8T4L4P0_9ARCH</name>
<reference evidence="2" key="1">
    <citation type="submission" date="2021-03" db="EMBL/GenBank/DDBJ databases">
        <authorList>
            <person name="Jaffe A."/>
        </authorList>
    </citation>
    <scope>NUCLEOTIDE SEQUENCE</scope>
    <source>
        <strain evidence="2">RIFCSPLOWO2_01_FULL_AR10_48_17</strain>
    </source>
</reference>
<keyword evidence="1" id="KW-1133">Transmembrane helix</keyword>
<dbReference type="AlphaFoldDB" id="A0A8T4L4P0"/>
<organism evidence="2 3">
    <name type="scientific">Candidatus Iainarchaeum sp</name>
    <dbReference type="NCBI Taxonomy" id="3101447"/>
    <lineage>
        <taxon>Archaea</taxon>
        <taxon>Candidatus Iainarchaeota</taxon>
        <taxon>Candidatus Iainarchaeia</taxon>
        <taxon>Candidatus Iainarchaeales</taxon>
        <taxon>Candidatus Iainarchaeaceae</taxon>
        <taxon>Candidatus Iainarchaeum</taxon>
    </lineage>
</organism>
<keyword evidence="1" id="KW-0472">Membrane</keyword>
<evidence type="ECO:0000313" key="2">
    <source>
        <dbReference type="EMBL" id="MBS3061517.1"/>
    </source>
</evidence>
<evidence type="ECO:0000313" key="3">
    <source>
        <dbReference type="Proteomes" id="UP000675968"/>
    </source>
</evidence>
<evidence type="ECO:0000256" key="1">
    <source>
        <dbReference type="SAM" id="Phobius"/>
    </source>
</evidence>
<feature type="transmembrane region" description="Helical" evidence="1">
    <location>
        <begin position="25"/>
        <end position="47"/>
    </location>
</feature>